<protein>
    <submittedName>
        <fullName evidence="3">IS605 family transposase OrfB</fullName>
    </submittedName>
</protein>
<feature type="domain" description="Transposase putative helix-turn-helix" evidence="2">
    <location>
        <begin position="2"/>
        <end position="43"/>
    </location>
</feature>
<evidence type="ECO:0000259" key="2">
    <source>
        <dbReference type="Pfam" id="PF12323"/>
    </source>
</evidence>
<proteinExistence type="predicted"/>
<dbReference type="AlphaFoldDB" id="T0YXT5"/>
<sequence length="225" mass="25231">MRYRYRLAPAPGQRQQLARTFGCARVVFNDALRCREDARAAGERLRDSAIQSRVAAQAKRTPERAWLAAVSATALVQACGDARLAYRNWFASRSGQRQGRRLGPPRFRSRKDRRQTFRLTRQSFALRPNGRLSLAKIGEVRVRWSRPLPSPPSSVTVIGEADGRYYASFVVERAEAPFAPVQAEVGIDLGLERFLTTSQGTIVANPRPLRTRARKLAAAQRALSR</sequence>
<organism evidence="3">
    <name type="scientific">mine drainage metagenome</name>
    <dbReference type="NCBI Taxonomy" id="410659"/>
    <lineage>
        <taxon>unclassified sequences</taxon>
        <taxon>metagenomes</taxon>
        <taxon>ecological metagenomes</taxon>
    </lineage>
</organism>
<accession>T0YXT5</accession>
<dbReference type="NCBIfam" id="NF040570">
    <property type="entry name" value="guided_TnpB"/>
    <property type="match status" value="1"/>
</dbReference>
<evidence type="ECO:0000313" key="3">
    <source>
        <dbReference type="EMBL" id="EQD36777.1"/>
    </source>
</evidence>
<evidence type="ECO:0000259" key="1">
    <source>
        <dbReference type="Pfam" id="PF01385"/>
    </source>
</evidence>
<feature type="non-terminal residue" evidence="3">
    <location>
        <position position="225"/>
    </location>
</feature>
<feature type="domain" description="Probable transposase IS891/IS1136/IS1341" evidence="1">
    <location>
        <begin position="170"/>
        <end position="225"/>
    </location>
</feature>
<dbReference type="Pfam" id="PF01385">
    <property type="entry name" value="OrfB_IS605"/>
    <property type="match status" value="1"/>
</dbReference>
<dbReference type="InterPro" id="IPR001959">
    <property type="entry name" value="Transposase"/>
</dbReference>
<dbReference type="Pfam" id="PF12323">
    <property type="entry name" value="HTH_OrfB_IS605"/>
    <property type="match status" value="1"/>
</dbReference>
<reference evidence="3" key="1">
    <citation type="submission" date="2013-08" db="EMBL/GenBank/DDBJ databases">
        <authorList>
            <person name="Mendez C."/>
            <person name="Richter M."/>
            <person name="Ferrer M."/>
            <person name="Sanchez J."/>
        </authorList>
    </citation>
    <scope>NUCLEOTIDE SEQUENCE</scope>
</reference>
<dbReference type="InterPro" id="IPR021027">
    <property type="entry name" value="Transposase_put_HTH"/>
</dbReference>
<gene>
    <name evidence="3" type="ORF">B1B_16401</name>
</gene>
<reference evidence="3" key="2">
    <citation type="journal article" date="2014" name="ISME J.">
        <title>Microbial stratification in low pH oxic and suboxic macroscopic growths along an acid mine drainage.</title>
        <authorList>
            <person name="Mendez-Garcia C."/>
            <person name="Mesa V."/>
            <person name="Sprenger R.R."/>
            <person name="Richter M."/>
            <person name="Diez M.S."/>
            <person name="Solano J."/>
            <person name="Bargiela R."/>
            <person name="Golyshina O.V."/>
            <person name="Manteca A."/>
            <person name="Ramos J.L."/>
            <person name="Gallego J.R."/>
            <person name="Llorente I."/>
            <person name="Martins Dos Santos V.A."/>
            <person name="Jensen O.N."/>
            <person name="Pelaez A.I."/>
            <person name="Sanchez J."/>
            <person name="Ferrer M."/>
        </authorList>
    </citation>
    <scope>NUCLEOTIDE SEQUENCE</scope>
</reference>
<name>T0YXT5_9ZZZZ</name>
<comment type="caution">
    <text evidence="3">The sequence shown here is derived from an EMBL/GenBank/DDBJ whole genome shotgun (WGS) entry which is preliminary data.</text>
</comment>
<dbReference type="EMBL" id="AUZY01010906">
    <property type="protein sequence ID" value="EQD36777.1"/>
    <property type="molecule type" value="Genomic_DNA"/>
</dbReference>